<dbReference type="PIRSF" id="PIRSF002741">
    <property type="entry name" value="MppA"/>
    <property type="match status" value="1"/>
</dbReference>
<organism evidence="2 5">
    <name type="scientific">Actinopolyspora erythraea</name>
    <dbReference type="NCBI Taxonomy" id="414996"/>
    <lineage>
        <taxon>Bacteria</taxon>
        <taxon>Bacillati</taxon>
        <taxon>Actinomycetota</taxon>
        <taxon>Actinomycetes</taxon>
        <taxon>Actinopolysporales</taxon>
        <taxon>Actinopolysporaceae</taxon>
        <taxon>Actinopolyspora</taxon>
    </lineage>
</organism>
<dbReference type="PANTHER" id="PTHR30290">
    <property type="entry name" value="PERIPLASMIC BINDING COMPONENT OF ABC TRANSPORTER"/>
    <property type="match status" value="1"/>
</dbReference>
<dbReference type="GO" id="GO:0043190">
    <property type="term" value="C:ATP-binding cassette (ABC) transporter complex"/>
    <property type="evidence" value="ECO:0007669"/>
    <property type="project" value="InterPro"/>
</dbReference>
<reference evidence="2 5" key="2">
    <citation type="submission" date="2017-08" db="EMBL/GenBank/DDBJ databases">
        <title>The complete genome sequence of moderately halophilic actinomycete Actinopolyspora erythraea YIM 90600, the producer of novel erythromycin, novel actinopolysporins A-C and tubercidin.</title>
        <authorList>
            <person name="Yin M."/>
            <person name="Tang S."/>
        </authorList>
    </citation>
    <scope>NUCLEOTIDE SEQUENCE [LARGE SCALE GENOMIC DNA]</scope>
    <source>
        <strain evidence="2 5">YIM 90600</strain>
    </source>
</reference>
<evidence type="ECO:0000313" key="3">
    <source>
        <dbReference type="EMBL" id="KGI81159.1"/>
    </source>
</evidence>
<dbReference type="EMBL" id="CP022752">
    <property type="protein sequence ID" value="ASU81085.1"/>
    <property type="molecule type" value="Genomic_DNA"/>
</dbReference>
<dbReference type="OrthoDB" id="9764591at2"/>
<evidence type="ECO:0000313" key="4">
    <source>
        <dbReference type="Proteomes" id="UP000029737"/>
    </source>
</evidence>
<dbReference type="Gene3D" id="3.90.76.10">
    <property type="entry name" value="Dipeptide-binding Protein, Domain 1"/>
    <property type="match status" value="1"/>
</dbReference>
<evidence type="ECO:0000313" key="5">
    <source>
        <dbReference type="Proteomes" id="UP000215043"/>
    </source>
</evidence>
<name>A0A099D547_9ACTN</name>
<feature type="domain" description="Solute-binding protein family 5" evidence="1">
    <location>
        <begin position="70"/>
        <end position="438"/>
    </location>
</feature>
<dbReference type="EMBL" id="JPMV01000021">
    <property type="protein sequence ID" value="KGI81159.1"/>
    <property type="molecule type" value="Genomic_DNA"/>
</dbReference>
<dbReference type="SUPFAM" id="SSF53850">
    <property type="entry name" value="Periplasmic binding protein-like II"/>
    <property type="match status" value="1"/>
</dbReference>
<dbReference type="HOGENOM" id="CLU_017028_8_3_11"/>
<dbReference type="PANTHER" id="PTHR30290:SF82">
    <property type="entry name" value="ABC-TYPE DIPEPTIDE_OLIGOPEPTIDE TRANSPORT SYSTEM, PERIPLASMIC COMPONENT"/>
    <property type="match status" value="1"/>
</dbReference>
<dbReference type="AlphaFoldDB" id="A0A099D547"/>
<keyword evidence="4" id="KW-1185">Reference proteome</keyword>
<evidence type="ECO:0000313" key="2">
    <source>
        <dbReference type="EMBL" id="ASU81085.1"/>
    </source>
</evidence>
<dbReference type="Proteomes" id="UP000215043">
    <property type="component" value="Chromosome"/>
</dbReference>
<dbReference type="Proteomes" id="UP000029737">
    <property type="component" value="Unassembled WGS sequence"/>
</dbReference>
<dbReference type="Pfam" id="PF00496">
    <property type="entry name" value="SBP_bac_5"/>
    <property type="match status" value="1"/>
</dbReference>
<dbReference type="Gene3D" id="3.40.190.10">
    <property type="entry name" value="Periplasmic binding protein-like II"/>
    <property type="match status" value="1"/>
</dbReference>
<dbReference type="GO" id="GO:1904680">
    <property type="term" value="F:peptide transmembrane transporter activity"/>
    <property type="evidence" value="ECO:0007669"/>
    <property type="project" value="TreeGrafter"/>
</dbReference>
<dbReference type="CDD" id="cd08509">
    <property type="entry name" value="PBP2_TmCBP_oligosaccharides_like"/>
    <property type="match status" value="1"/>
</dbReference>
<protein>
    <recommendedName>
        <fullName evidence="1">Solute-binding protein family 5 domain-containing protein</fullName>
    </recommendedName>
</protein>
<dbReference type="GO" id="GO:0015833">
    <property type="term" value="P:peptide transport"/>
    <property type="evidence" value="ECO:0007669"/>
    <property type="project" value="TreeGrafter"/>
</dbReference>
<dbReference type="InterPro" id="IPR000914">
    <property type="entry name" value="SBP_5_dom"/>
</dbReference>
<dbReference type="InterPro" id="IPR039424">
    <property type="entry name" value="SBP_5"/>
</dbReference>
<dbReference type="GO" id="GO:0042597">
    <property type="term" value="C:periplasmic space"/>
    <property type="evidence" value="ECO:0007669"/>
    <property type="project" value="UniProtKB-ARBA"/>
</dbReference>
<proteinExistence type="predicted"/>
<sequence>MLGGVGAGAALVATGCSAAAGRGASELIVYTGATGQLTNNFNPFTPTSNPPARGIIYEPLMFFNQARDDEPTPQLAESYEWSEEGRRITFRLRKGVTWSDGTPFDSADVAFTFELIRREESLNTYALPITDVRAVDQHTVSLGFSRPVYAELWYVAGYTFMVPEHLWSKVADPATHPNTDPVGTGAFELESFSPQDYVLTRNRSYWQEGKPEIPAMRYISLSGNQAATKALLAGKLDWTTLVVPRIDRTYASRRETNNYVATPLYLTVLIANTVRGLTSDVAVRKALSLGFDREQINQLVYNGKSEAPSPAMLLLPRDERYVAPELRGKRMRMDQRRARRILEQAGYQRGEDGIFVSPDGERLSLALKITSGYTDYISAANVMRQQLEKIGIELVPREVSYAAFTADRNNGEFQLAIDNLYGGPGPYYLYNDFYNSANTAPIGEQANPNYARFRDGTVDAALEAIGSTRDEEVRQRAYARLQRVIAEQLPYVPILQRNAVTQYRTEAFTGWPSEDDQYAVAAAQFAPDLGIVAKNLKVKK</sequence>
<dbReference type="InterPro" id="IPR030678">
    <property type="entry name" value="Peptide/Ni-bd"/>
</dbReference>
<gene>
    <name evidence="2" type="ORF">CDG81_12865</name>
    <name evidence="3" type="ORF">IL38_12965</name>
</gene>
<evidence type="ECO:0000259" key="1">
    <source>
        <dbReference type="Pfam" id="PF00496"/>
    </source>
</evidence>
<reference evidence="3 4" key="1">
    <citation type="journal article" date="2014" name="PLoS ONE">
        <title>Identification and Characterization of a New Erythromycin Biosynthetic Gene Cluster in Actinopolyspora erythraea YIM90600, a Novel Erythronolide-Producing Halophilic Actinomycete Isolated from Salt Field.</title>
        <authorList>
            <person name="Chen D."/>
            <person name="Feng J."/>
            <person name="Huang L."/>
            <person name="Zhang Q."/>
            <person name="Wu J."/>
            <person name="Zhu X."/>
            <person name="Duan Y."/>
            <person name="Xu Z."/>
        </authorList>
    </citation>
    <scope>NUCLEOTIDE SEQUENCE [LARGE SCALE GENOMIC DNA]</scope>
    <source>
        <strain evidence="3 4">YIM90600</strain>
    </source>
</reference>
<accession>A0A099D547</accession>
<dbReference type="eggNOG" id="COG0747">
    <property type="taxonomic scope" value="Bacteria"/>
</dbReference>
<dbReference type="KEGG" id="aey:CDG81_12865"/>
<dbReference type="Gene3D" id="3.10.105.10">
    <property type="entry name" value="Dipeptide-binding Protein, Domain 3"/>
    <property type="match status" value="1"/>
</dbReference>